<gene>
    <name evidence="2" type="ORF">GEV02_30000</name>
</gene>
<comment type="caution">
    <text evidence="2">The sequence shown here is derived from an EMBL/GenBank/DDBJ whole genome shotgun (WGS) entry which is preliminary data.</text>
</comment>
<organism evidence="2 3">
    <name type="scientific">Rugamonas aquatica</name>
    <dbReference type="NCBI Taxonomy" id="2743357"/>
    <lineage>
        <taxon>Bacteria</taxon>
        <taxon>Pseudomonadati</taxon>
        <taxon>Pseudomonadota</taxon>
        <taxon>Betaproteobacteria</taxon>
        <taxon>Burkholderiales</taxon>
        <taxon>Oxalobacteraceae</taxon>
        <taxon>Telluria group</taxon>
        <taxon>Rugamonas</taxon>
    </lineage>
</organism>
<sequence>MRLLSTSEFAIRQASPYTDTELASSELLLDGKPTGLIVTGAVLEAALEWQGCRVAFFTDDIPFEDMLRIYMFDANMILIDAAVLGAMYSTGVFSELSLQPPNALTFRFFGGIAWRLVMLAEQEFALPFFSDPRGVNRKFKFFRHFRIEGEPQREGEPNVLPSTDYRGEQCH</sequence>
<dbReference type="AlphaFoldDB" id="A0A6A7NBB7"/>
<feature type="region of interest" description="Disordered" evidence="1">
    <location>
        <begin position="152"/>
        <end position="171"/>
    </location>
</feature>
<accession>A0A6A7NBB7</accession>
<dbReference type="EMBL" id="WHUG01000020">
    <property type="protein sequence ID" value="MQA42376.1"/>
    <property type="molecule type" value="Genomic_DNA"/>
</dbReference>
<dbReference type="RefSeq" id="WP_152841474.1">
    <property type="nucleotide sequence ID" value="NZ_WHUG01000020.1"/>
</dbReference>
<proteinExistence type="predicted"/>
<evidence type="ECO:0000313" key="3">
    <source>
        <dbReference type="Proteomes" id="UP000440498"/>
    </source>
</evidence>
<reference evidence="2 3" key="1">
    <citation type="submission" date="2019-10" db="EMBL/GenBank/DDBJ databases">
        <title>Two novel species isolated from a subtropical stream in China.</title>
        <authorList>
            <person name="Lu H."/>
        </authorList>
    </citation>
    <scope>NUCLEOTIDE SEQUENCE [LARGE SCALE GENOMIC DNA]</scope>
    <source>
        <strain evidence="2 3">FT29W</strain>
    </source>
</reference>
<protein>
    <submittedName>
        <fullName evidence="2">Uncharacterized protein</fullName>
    </submittedName>
</protein>
<name>A0A6A7NBB7_9BURK</name>
<keyword evidence="3" id="KW-1185">Reference proteome</keyword>
<evidence type="ECO:0000256" key="1">
    <source>
        <dbReference type="SAM" id="MobiDB-lite"/>
    </source>
</evidence>
<dbReference type="Proteomes" id="UP000440498">
    <property type="component" value="Unassembled WGS sequence"/>
</dbReference>
<evidence type="ECO:0000313" key="2">
    <source>
        <dbReference type="EMBL" id="MQA42376.1"/>
    </source>
</evidence>